<dbReference type="GO" id="GO:0005829">
    <property type="term" value="C:cytosol"/>
    <property type="evidence" value="ECO:0007669"/>
    <property type="project" value="TreeGrafter"/>
</dbReference>
<dbReference type="GO" id="GO:0072686">
    <property type="term" value="C:mitotic spindle"/>
    <property type="evidence" value="ECO:0007669"/>
    <property type="project" value="TreeGrafter"/>
</dbReference>
<reference evidence="7" key="1">
    <citation type="submission" date="2022-01" db="EMBL/GenBank/DDBJ databases">
        <authorList>
            <person name="Braso-Vives M."/>
        </authorList>
    </citation>
    <scope>NUCLEOTIDE SEQUENCE</scope>
</reference>
<comment type="similarity">
    <text evidence="2">Belongs to the CKAP2 family.</text>
</comment>
<dbReference type="Proteomes" id="UP000838412">
    <property type="component" value="Chromosome 8"/>
</dbReference>
<keyword evidence="8" id="KW-1185">Reference proteome</keyword>
<proteinExistence type="inferred from homology"/>
<organism evidence="7 8">
    <name type="scientific">Branchiostoma lanceolatum</name>
    <name type="common">Common lancelet</name>
    <name type="synonym">Amphioxus lanceolatum</name>
    <dbReference type="NCBI Taxonomy" id="7740"/>
    <lineage>
        <taxon>Eukaryota</taxon>
        <taxon>Metazoa</taxon>
        <taxon>Chordata</taxon>
        <taxon>Cephalochordata</taxon>
        <taxon>Leptocardii</taxon>
        <taxon>Amphioxiformes</taxon>
        <taxon>Branchiostomatidae</taxon>
        <taxon>Branchiostoma</taxon>
    </lineage>
</organism>
<sequence length="67" mass="7476">MVASIMVTPVRRSARIRRASALHPPALRDHDPLVPSLADVSEEFVFRANRALVREPPMADSDADRQI</sequence>
<accession>A0A8K0EZL8</accession>
<dbReference type="InterPro" id="IPR052855">
    <property type="entry name" value="CKAP2-like"/>
</dbReference>
<dbReference type="InterPro" id="IPR029197">
    <property type="entry name" value="CKAP2_C"/>
</dbReference>
<dbReference type="Pfam" id="PF15297">
    <property type="entry name" value="CKAP2_C"/>
    <property type="match status" value="1"/>
</dbReference>
<comment type="subcellular location">
    <subcellularLocation>
        <location evidence="1">Cytoplasm</location>
        <location evidence="1">Cytoskeleton</location>
    </subcellularLocation>
</comment>
<keyword evidence="4" id="KW-0597">Phosphoprotein</keyword>
<dbReference type="AlphaFoldDB" id="A0A8K0EZL8"/>
<dbReference type="PANTHER" id="PTHR47078">
    <property type="entry name" value="CYTOSKELETON-ASSOCIATED PROTEIN 2-LIKE"/>
    <property type="match status" value="1"/>
</dbReference>
<evidence type="ECO:0000256" key="4">
    <source>
        <dbReference type="ARBA" id="ARBA00022553"/>
    </source>
</evidence>
<keyword evidence="5" id="KW-0206">Cytoskeleton</keyword>
<dbReference type="PANTHER" id="PTHR47078:SF1">
    <property type="entry name" value="CYTOSKELETON-ASSOCIATED PROTEIN 2-LIKE"/>
    <property type="match status" value="1"/>
</dbReference>
<evidence type="ECO:0000256" key="1">
    <source>
        <dbReference type="ARBA" id="ARBA00004245"/>
    </source>
</evidence>
<evidence type="ECO:0000256" key="5">
    <source>
        <dbReference type="ARBA" id="ARBA00023212"/>
    </source>
</evidence>
<dbReference type="GO" id="GO:0005813">
    <property type="term" value="C:centrosome"/>
    <property type="evidence" value="ECO:0007669"/>
    <property type="project" value="TreeGrafter"/>
</dbReference>
<evidence type="ECO:0000256" key="3">
    <source>
        <dbReference type="ARBA" id="ARBA00022490"/>
    </source>
</evidence>
<keyword evidence="3" id="KW-0963">Cytoplasm</keyword>
<gene>
    <name evidence="7" type="primary">Hypp4842</name>
    <name evidence="7" type="ORF">BLAG_LOCUS24044</name>
</gene>
<evidence type="ECO:0000256" key="2">
    <source>
        <dbReference type="ARBA" id="ARBA00009468"/>
    </source>
</evidence>
<evidence type="ECO:0000259" key="6">
    <source>
        <dbReference type="Pfam" id="PF15297"/>
    </source>
</evidence>
<evidence type="ECO:0000313" key="7">
    <source>
        <dbReference type="EMBL" id="CAH1272391.1"/>
    </source>
</evidence>
<evidence type="ECO:0000313" key="8">
    <source>
        <dbReference type="Proteomes" id="UP000838412"/>
    </source>
</evidence>
<dbReference type="EMBL" id="OV696693">
    <property type="protein sequence ID" value="CAH1272391.1"/>
    <property type="molecule type" value="Genomic_DNA"/>
</dbReference>
<name>A0A8K0EZL8_BRALA</name>
<feature type="domain" description="Cytoskeleton-associated protein 2 C-terminal" evidence="6">
    <location>
        <begin position="7"/>
        <end position="52"/>
    </location>
</feature>
<protein>
    <submittedName>
        <fullName evidence="7">Hypp4842 protein</fullName>
    </submittedName>
</protein>